<dbReference type="EMBL" id="JAGPXD010000007">
    <property type="protein sequence ID" value="KAH7347313.1"/>
    <property type="molecule type" value="Genomic_DNA"/>
</dbReference>
<dbReference type="InterPro" id="IPR013954">
    <property type="entry name" value="PNK3P"/>
</dbReference>
<dbReference type="SUPFAM" id="SSF52540">
    <property type="entry name" value="P-loop containing nucleoside triphosphate hydrolases"/>
    <property type="match status" value="1"/>
</dbReference>
<dbReference type="PANTHER" id="PTHR12083:SF9">
    <property type="entry name" value="BIFUNCTIONAL POLYNUCLEOTIDE PHOSPHATASE_KINASE"/>
    <property type="match status" value="1"/>
</dbReference>
<dbReference type="InterPro" id="IPR006551">
    <property type="entry name" value="Polynucleotide_phosphatase"/>
</dbReference>
<dbReference type="GO" id="GO:0006281">
    <property type="term" value="P:DNA repair"/>
    <property type="evidence" value="ECO:0007669"/>
    <property type="project" value="TreeGrafter"/>
</dbReference>
<dbReference type="GO" id="GO:0003690">
    <property type="term" value="F:double-stranded DNA binding"/>
    <property type="evidence" value="ECO:0007669"/>
    <property type="project" value="TreeGrafter"/>
</dbReference>
<dbReference type="FunFam" id="3.40.50.1000:FF:000078">
    <property type="entry name" value="Bifunctional polynucleotide phosphatase/kinase"/>
    <property type="match status" value="1"/>
</dbReference>
<dbReference type="OrthoDB" id="19045at2759"/>
<keyword evidence="2" id="KW-0418">Kinase</keyword>
<dbReference type="SUPFAM" id="SSF56784">
    <property type="entry name" value="HAD-like"/>
    <property type="match status" value="1"/>
</dbReference>
<dbReference type="InterPro" id="IPR027417">
    <property type="entry name" value="P-loop_NTPase"/>
</dbReference>
<gene>
    <name evidence="2" type="ORF">B0T11DRAFT_291134</name>
</gene>
<name>A0A8K0WY60_9PEZI</name>
<comment type="caution">
    <text evidence="2">The sequence shown here is derived from an EMBL/GenBank/DDBJ whole genome shotgun (WGS) entry which is preliminary data.</text>
</comment>
<reference evidence="2" key="1">
    <citation type="journal article" date="2021" name="Nat. Commun.">
        <title>Genetic determinants of endophytism in the Arabidopsis root mycobiome.</title>
        <authorList>
            <person name="Mesny F."/>
            <person name="Miyauchi S."/>
            <person name="Thiergart T."/>
            <person name="Pickel B."/>
            <person name="Atanasova L."/>
            <person name="Karlsson M."/>
            <person name="Huettel B."/>
            <person name="Barry K.W."/>
            <person name="Haridas S."/>
            <person name="Chen C."/>
            <person name="Bauer D."/>
            <person name="Andreopoulos W."/>
            <person name="Pangilinan J."/>
            <person name="LaButti K."/>
            <person name="Riley R."/>
            <person name="Lipzen A."/>
            <person name="Clum A."/>
            <person name="Drula E."/>
            <person name="Henrissat B."/>
            <person name="Kohler A."/>
            <person name="Grigoriev I.V."/>
            <person name="Martin F.M."/>
            <person name="Hacquard S."/>
        </authorList>
    </citation>
    <scope>NUCLEOTIDE SEQUENCE</scope>
    <source>
        <strain evidence="2">MPI-CAGE-AT-0016</strain>
    </source>
</reference>
<feature type="region of interest" description="Disordered" evidence="1">
    <location>
        <begin position="33"/>
        <end position="54"/>
    </location>
</feature>
<dbReference type="Proteomes" id="UP000813385">
    <property type="component" value="Unassembled WGS sequence"/>
</dbReference>
<accession>A0A8K0WY60</accession>
<evidence type="ECO:0000313" key="3">
    <source>
        <dbReference type="Proteomes" id="UP000813385"/>
    </source>
</evidence>
<dbReference type="AlphaFoldDB" id="A0A8K0WY60"/>
<dbReference type="PANTHER" id="PTHR12083">
    <property type="entry name" value="BIFUNCTIONAL POLYNUCLEOTIDE PHOSPHATASE/KINASE"/>
    <property type="match status" value="1"/>
</dbReference>
<sequence>MSAHIFCATLSPILPVTSRLLLRNLAQLRRLSMSPASGSKRKLADGSISPPPLRRKIVSGTTKSAVANFFTPTSQKPKSRTIWTERAPNEDVPETLLVARYEPEKAEDPQGPKRRKIAAFDLDSTLITTASGKQHASEATDWKWWHHSVPTRLKELYNDEGYRVIIISNQGGLTLHPDPNSKGPKAGTKNRVAAYKQKCDAVLAQLDLPMTLYAATGKDMYRKPRPGIWGELCDDWDLSDVDLENSFFVGDAGGRGAVVSTQKGIKGTAKDFSCSDRNFAHNVGVAYKTPEEFFLGEQPRDFVREFDLVQYAAESADGDETLFEKKNDTDVVVFCGPPGAGKSTFFWKHLKPLGYERVNQDQLQSRDKCIKVAKECLGKGQSVAIDNTNADPDTRRIWVDLAKKHDVPVRCVWFKTPLIVCEHNDAVRSLNKTMNPESRAVLPKLAFNGFKSRFKEPKASEGFQDIIEVEFRFRGTDEERSIWARYWI</sequence>
<evidence type="ECO:0000313" key="2">
    <source>
        <dbReference type="EMBL" id="KAH7347313.1"/>
    </source>
</evidence>
<evidence type="ECO:0000256" key="1">
    <source>
        <dbReference type="SAM" id="MobiDB-lite"/>
    </source>
</evidence>
<dbReference type="Pfam" id="PF13671">
    <property type="entry name" value="AAA_33"/>
    <property type="match status" value="1"/>
</dbReference>
<dbReference type="FunFam" id="3.40.50.300:FF:002548">
    <property type="entry name" value="DNA kinase/phosphatase Pnk1"/>
    <property type="match status" value="1"/>
</dbReference>
<keyword evidence="3" id="KW-1185">Reference proteome</keyword>
<dbReference type="InterPro" id="IPR006549">
    <property type="entry name" value="HAD-SF_hydro_IIIA"/>
</dbReference>
<dbReference type="NCBIfam" id="TIGR01662">
    <property type="entry name" value="HAD-SF-IIIA"/>
    <property type="match status" value="1"/>
</dbReference>
<dbReference type="InterPro" id="IPR036412">
    <property type="entry name" value="HAD-like_sf"/>
</dbReference>
<dbReference type="Pfam" id="PF08645">
    <property type="entry name" value="PNK3P"/>
    <property type="match status" value="1"/>
</dbReference>
<keyword evidence="2" id="KW-0808">Transferase</keyword>
<protein>
    <submittedName>
        <fullName evidence="2">Polynucleotide kinase 3 phosphatase</fullName>
    </submittedName>
</protein>
<dbReference type="Gene3D" id="3.40.50.1000">
    <property type="entry name" value="HAD superfamily/HAD-like"/>
    <property type="match status" value="1"/>
</dbReference>
<dbReference type="GO" id="GO:0046403">
    <property type="term" value="F:polynucleotide 3'-phosphatase activity"/>
    <property type="evidence" value="ECO:0007669"/>
    <property type="project" value="TreeGrafter"/>
</dbReference>
<dbReference type="NCBIfam" id="TIGR01664">
    <property type="entry name" value="DNA-3'-Pase"/>
    <property type="match status" value="1"/>
</dbReference>
<proteinExistence type="predicted"/>
<organism evidence="2 3">
    <name type="scientific">Plectosphaerella cucumerina</name>
    <dbReference type="NCBI Taxonomy" id="40658"/>
    <lineage>
        <taxon>Eukaryota</taxon>
        <taxon>Fungi</taxon>
        <taxon>Dikarya</taxon>
        <taxon>Ascomycota</taxon>
        <taxon>Pezizomycotina</taxon>
        <taxon>Sordariomycetes</taxon>
        <taxon>Hypocreomycetidae</taxon>
        <taxon>Glomerellales</taxon>
        <taxon>Plectosphaerellaceae</taxon>
        <taxon>Plectosphaerella</taxon>
    </lineage>
</organism>
<dbReference type="InterPro" id="IPR023214">
    <property type="entry name" value="HAD_sf"/>
</dbReference>
<dbReference type="Gene3D" id="3.40.50.300">
    <property type="entry name" value="P-loop containing nucleotide triphosphate hydrolases"/>
    <property type="match status" value="1"/>
</dbReference>
<dbReference type="GO" id="GO:0046404">
    <property type="term" value="F:ATP-dependent polydeoxyribonucleotide 5'-hydroxyl-kinase activity"/>
    <property type="evidence" value="ECO:0007669"/>
    <property type="project" value="TreeGrafter"/>
</dbReference>